<dbReference type="Pfam" id="PF00293">
    <property type="entry name" value="NUDIX"/>
    <property type="match status" value="1"/>
</dbReference>
<keyword evidence="2" id="KW-0548">Nucleotidyltransferase</keyword>
<dbReference type="EMBL" id="FMAR01000001">
    <property type="protein sequence ID" value="SCB86701.1"/>
    <property type="molecule type" value="Genomic_DNA"/>
</dbReference>
<dbReference type="SUPFAM" id="SSF52374">
    <property type="entry name" value="Nucleotidylyl transferase"/>
    <property type="match status" value="1"/>
</dbReference>
<dbReference type="GO" id="GO:0016779">
    <property type="term" value="F:nucleotidyltransferase activity"/>
    <property type="evidence" value="ECO:0007669"/>
    <property type="project" value="UniProtKB-KW"/>
</dbReference>
<gene>
    <name evidence="2" type="ORF">GA0116948_101583</name>
</gene>
<dbReference type="RefSeq" id="WP_089708776.1">
    <property type="nucleotide sequence ID" value="NZ_FMAR01000001.1"/>
</dbReference>
<protein>
    <submittedName>
        <fullName evidence="2">Bifunctional NMN adenylyltransferase/nudix hydrolase</fullName>
    </submittedName>
</protein>
<evidence type="ECO:0000259" key="1">
    <source>
        <dbReference type="PROSITE" id="PS51462"/>
    </source>
</evidence>
<keyword evidence="2" id="KW-0808">Transferase</keyword>
<proteinExistence type="predicted"/>
<dbReference type="GO" id="GO:0016787">
    <property type="term" value="F:hydrolase activity"/>
    <property type="evidence" value="ECO:0007669"/>
    <property type="project" value="UniProtKB-KW"/>
</dbReference>
<evidence type="ECO:0000313" key="2">
    <source>
        <dbReference type="EMBL" id="SCB86701.1"/>
    </source>
</evidence>
<feature type="domain" description="Nudix hydrolase" evidence="1">
    <location>
        <begin position="159"/>
        <end position="289"/>
    </location>
</feature>
<sequence length="298" mass="33588">MKSTGVIIARFQTPYLHEGHHHLIRHVTGQHHRTVLVLGTAAVKSSKRNPFDFYTREAMIKADYPAIPVLPLRDYAIDKVWSEKLDELLANTFPGEKFILYGSRDSFASAYSGKWETATLPAFGDFSATSVRETHSDQPLNTRDFRLGVNYAIYNRYDTVYPTVDIALLNAGHTQVLLGRKPNEDTWRFPGGFSDPADASYEAAAKRELTEECGALETAPMQYLGSVKIDDWRYRGETDKIISLFFTTTLLSGTPKANDDLEALQWFDIAALPLMLEKEIINAAHIPFLQILLHHLNA</sequence>
<dbReference type="STRING" id="1335309.GA0116948_101583"/>
<keyword evidence="2" id="KW-0378">Hydrolase</keyword>
<dbReference type="PANTHER" id="PTHR43736">
    <property type="entry name" value="ADP-RIBOSE PYROPHOSPHATASE"/>
    <property type="match status" value="1"/>
</dbReference>
<evidence type="ECO:0000313" key="3">
    <source>
        <dbReference type="Proteomes" id="UP000242818"/>
    </source>
</evidence>
<accession>A0A1C3ZWM2</accession>
<dbReference type="PROSITE" id="PS51462">
    <property type="entry name" value="NUDIX"/>
    <property type="match status" value="1"/>
</dbReference>
<dbReference type="InterPro" id="IPR014729">
    <property type="entry name" value="Rossmann-like_a/b/a_fold"/>
</dbReference>
<dbReference type="Proteomes" id="UP000242818">
    <property type="component" value="Unassembled WGS sequence"/>
</dbReference>
<organism evidence="2 3">
    <name type="scientific">Chitinophaga costaii</name>
    <dbReference type="NCBI Taxonomy" id="1335309"/>
    <lineage>
        <taxon>Bacteria</taxon>
        <taxon>Pseudomonadati</taxon>
        <taxon>Bacteroidota</taxon>
        <taxon>Chitinophagia</taxon>
        <taxon>Chitinophagales</taxon>
        <taxon>Chitinophagaceae</taxon>
        <taxon>Chitinophaga</taxon>
    </lineage>
</organism>
<name>A0A1C3ZWM2_9BACT</name>
<reference evidence="2 3" key="1">
    <citation type="submission" date="2016-08" db="EMBL/GenBank/DDBJ databases">
        <authorList>
            <person name="Seilhamer J.J."/>
        </authorList>
    </citation>
    <scope>NUCLEOTIDE SEQUENCE [LARGE SCALE GENOMIC DNA]</scope>
    <source>
        <strain evidence="2 3">A37T2</strain>
    </source>
</reference>
<dbReference type="AlphaFoldDB" id="A0A1C3ZWM2"/>
<dbReference type="InterPro" id="IPR000086">
    <property type="entry name" value="NUDIX_hydrolase_dom"/>
</dbReference>
<dbReference type="SUPFAM" id="SSF55811">
    <property type="entry name" value="Nudix"/>
    <property type="match status" value="1"/>
</dbReference>
<dbReference type="OrthoDB" id="636676at2"/>
<keyword evidence="3" id="KW-1185">Reference proteome</keyword>
<dbReference type="Gene3D" id="3.40.50.620">
    <property type="entry name" value="HUPs"/>
    <property type="match status" value="1"/>
</dbReference>
<dbReference type="PANTHER" id="PTHR43736:SF1">
    <property type="entry name" value="DIHYDRONEOPTERIN TRIPHOSPHATE DIPHOSPHATASE"/>
    <property type="match status" value="1"/>
</dbReference>
<dbReference type="InterPro" id="IPR015797">
    <property type="entry name" value="NUDIX_hydrolase-like_dom_sf"/>
</dbReference>
<dbReference type="Gene3D" id="3.90.79.10">
    <property type="entry name" value="Nucleoside Triphosphate Pyrophosphohydrolase"/>
    <property type="match status" value="1"/>
</dbReference>